<keyword evidence="6" id="KW-0966">Cell projection</keyword>
<sequence>MGESKAQTPAFPEAEGSGKFAKGGRYGEVYIVTNLNDSGPGSFRDAVSRPNRIVVFEVGGIIHAESRIIVSKNITIAGQTAPGDGLVIYGDGITFTQASNTIVRYLRVRMGKYGTSGADAMTLTDNAKNIIFDHISASWGRDETFSITGHADSITIQNSIIGQGLETHSCGGLMEPSGLVSLFRNLYIDNNTRNPKVKNKNQFVNNIVYNWGRGGGYIMGGSSAESRVNIVNNYYIDGPSTSIRPFSRGTDSFIPYAEGNYHDGNLNGQLDGELVGRESYQGISTFAETPYDYPFPEQVMTAEESYHYILANAGANYPTRDQVDRFMMDELRSLGTIGKLIANEKELPTAGPGEVFSAPQKLDTDRDGMPDSWELEQGLDPQDASDAMLIGPSGYANVERYINELIYQDPEPFVKPISEISAKEIGTTSLRLHWKNNEEDYQTIYLEMKASNDDFIPIDTLGVTEVSFFIDGLLPNTTYQFRLTAADESAEALPAISAAYKTLPVPTAPSVPSAPSPGHSSDYADTTSVTLTWEGSENSDYYKLYFGSSPEQLSLLDSLSTTLLSLDSLLSGTSYYWRVDAVNALGSTEGDLWSFRTRPYIARGLVGAWLMDTLEGTAVMDSSGFANEGEVNELNDYSWTEGKVNGALDFSSAENPSHVFIPHADQLYFDYHSFAISMWLKSNQPVSQAYLIHKGTFKADSQTGGTGQWFGIELKDGNLRFSVDDNSQKTELSASSEDIYTGDWVHLVAIRDTESSSLKIYMNGALYKEVADRTQGNIGQYEPIILGNSNGFGTPFRGQIDEVKIYNHGLSEQEVLALFHTSTLPIQPFAPSLPSHSSLEGYTDSVQVSWKGGINTQYYKVYLGQDSSAMDLVDSLSVEESVTFFDQLQQGEEYYWQVEAVGEAGSSRSALWNFHATSPKGLVGYWKMDEQGGMTVMDWSDYQQDGEACGYADYQRTAGKYGRAMKFDHPISDAAVAIPHAEHLKFDQNSFTLSMWVSIPRDDYKYSNGKDSYLIHKGSFADQWYGIQLRDGRLTFAVDDDKVKSSTSLSVSAGSPHTIFGGQWVHVVAVLDRKDGKVRLFINGQKASEASSSSNAIGASSAVLFGNSDENKPYRDLMDEVRLYNFALSETEIHALYKAFPQVSLQYKNGESNKPFNNQIKPYFNLQNADSTSISLDELSIRYWFTPENYSAISSRVDYAALGRDRIHLNYVPMEEPHTEAFGYMELSFEEGSLLASGQASGIIQTAIFDDSWSDLDETNDYSAREAASFIANPSIGVYLKGELIWGKEPEPVESKIISSVWSKHKSGGKNTINKSLTLLNEGNVRLQYEDLSLRYWIKKEGNAALKAWVDYAKLGAKNIDATIVDISADSLTADYYLELKVDKAGESLAPLSETGEIAFRLTKTDWSELDENNDHSFQTLNQWADNENIGVFYQGNLISGTAPSPRPLTEYEKSMGSHTAASSEKETIAILYPNPTQGEFQLQLAESVALPTMAYLYDSKGLLRKSKNLNRDLTNWDINDLKAGTYFIHISQNGEYAVFKIIKE</sequence>
<feature type="domain" description="CBM3" evidence="8">
    <location>
        <begin position="1140"/>
        <end position="1291"/>
    </location>
</feature>
<dbReference type="PROSITE" id="PS50853">
    <property type="entry name" value="FN3"/>
    <property type="match status" value="3"/>
</dbReference>
<name>A0A918Q696_9BACT</name>
<dbReference type="InterPro" id="IPR008965">
    <property type="entry name" value="CBM2/CBM3_carb-bd_dom_sf"/>
</dbReference>
<comment type="caution">
    <text evidence="9">The sequence shown here is derived from an EMBL/GenBank/DDBJ whole genome shotgun (WGS) entry which is preliminary data.</text>
</comment>
<dbReference type="InterPro" id="IPR006558">
    <property type="entry name" value="LamG-like"/>
</dbReference>
<dbReference type="InterPro" id="IPR012334">
    <property type="entry name" value="Pectin_lyas_fold"/>
</dbReference>
<dbReference type="GO" id="GO:0030248">
    <property type="term" value="F:cellulose binding"/>
    <property type="evidence" value="ECO:0007669"/>
    <property type="project" value="InterPro"/>
</dbReference>
<dbReference type="InterPro" id="IPR026444">
    <property type="entry name" value="Secre_tail"/>
</dbReference>
<evidence type="ECO:0000256" key="3">
    <source>
        <dbReference type="ARBA" id="ARBA00022729"/>
    </source>
</evidence>
<dbReference type="SMART" id="SM01067">
    <property type="entry name" value="CBM_3"/>
    <property type="match status" value="2"/>
</dbReference>
<evidence type="ECO:0000256" key="2">
    <source>
        <dbReference type="ARBA" id="ARBA00022723"/>
    </source>
</evidence>
<evidence type="ECO:0000256" key="5">
    <source>
        <dbReference type="ARBA" id="ARBA00023180"/>
    </source>
</evidence>
<feature type="domain" description="Fibronectin type-III" evidence="7">
    <location>
        <begin position="416"/>
        <end position="510"/>
    </location>
</feature>
<dbReference type="NCBIfam" id="TIGR04183">
    <property type="entry name" value="Por_Secre_tail"/>
    <property type="match status" value="1"/>
</dbReference>
<dbReference type="InterPro" id="IPR003961">
    <property type="entry name" value="FN3_dom"/>
</dbReference>
<feature type="domain" description="CBM3" evidence="8">
    <location>
        <begin position="1293"/>
        <end position="1445"/>
    </location>
</feature>
<dbReference type="SMART" id="SM00282">
    <property type="entry name" value="LamG"/>
    <property type="match status" value="2"/>
</dbReference>
<dbReference type="Proteomes" id="UP000619457">
    <property type="component" value="Unassembled WGS sequence"/>
</dbReference>
<evidence type="ECO:0000313" key="9">
    <source>
        <dbReference type="EMBL" id="GGZ32188.1"/>
    </source>
</evidence>
<reference evidence="9" key="2">
    <citation type="submission" date="2020-09" db="EMBL/GenBank/DDBJ databases">
        <authorList>
            <person name="Sun Q."/>
            <person name="Kim S."/>
        </authorList>
    </citation>
    <scope>NUCLEOTIDE SEQUENCE</scope>
    <source>
        <strain evidence="9">KCTC 12368</strain>
    </source>
</reference>
<dbReference type="Gene3D" id="2.60.120.200">
    <property type="match status" value="2"/>
</dbReference>
<dbReference type="InterPro" id="IPR001956">
    <property type="entry name" value="CBM3"/>
</dbReference>
<dbReference type="Gene3D" id="2.60.40.710">
    <property type="entry name" value="Endoglucanase-like"/>
    <property type="match status" value="2"/>
</dbReference>
<evidence type="ECO:0000259" key="8">
    <source>
        <dbReference type="PROSITE" id="PS51172"/>
    </source>
</evidence>
<protein>
    <recommendedName>
        <fullName evidence="11">Por secretion system C-terminal sorting domain-containing protein</fullName>
    </recommendedName>
</protein>
<keyword evidence="5" id="KW-0325">Glycoprotein</keyword>
<dbReference type="InterPro" id="IPR001791">
    <property type="entry name" value="Laminin_G"/>
</dbReference>
<dbReference type="SUPFAM" id="SSF49899">
    <property type="entry name" value="Concanavalin A-like lectins/glucanases"/>
    <property type="match status" value="2"/>
</dbReference>
<evidence type="ECO:0008006" key="11">
    <source>
        <dbReference type="Google" id="ProtNLM"/>
    </source>
</evidence>
<dbReference type="Pfam" id="PF00942">
    <property type="entry name" value="CBM_3"/>
    <property type="match status" value="2"/>
</dbReference>
<keyword evidence="2" id="KW-0479">Metal-binding</keyword>
<dbReference type="InterPro" id="IPR052063">
    <property type="entry name" value="Polysaccharide_Lyase_1"/>
</dbReference>
<accession>A0A918Q696</accession>
<dbReference type="SUPFAM" id="SSF49265">
    <property type="entry name" value="Fibronectin type III"/>
    <property type="match status" value="2"/>
</dbReference>
<organism evidence="9 10">
    <name type="scientific">Echinicola pacifica</name>
    <dbReference type="NCBI Taxonomy" id="346377"/>
    <lineage>
        <taxon>Bacteria</taxon>
        <taxon>Pseudomonadati</taxon>
        <taxon>Bacteroidota</taxon>
        <taxon>Cytophagia</taxon>
        <taxon>Cytophagales</taxon>
        <taxon>Cyclobacteriaceae</taxon>
        <taxon>Echinicola</taxon>
    </lineage>
</organism>
<dbReference type="PROSITE" id="PS51172">
    <property type="entry name" value="CBM3"/>
    <property type="match status" value="2"/>
</dbReference>
<dbReference type="EMBL" id="BMWX01000004">
    <property type="protein sequence ID" value="GGZ32188.1"/>
    <property type="molecule type" value="Genomic_DNA"/>
</dbReference>
<dbReference type="SUPFAM" id="SSF49384">
    <property type="entry name" value="Carbohydrate-binding domain"/>
    <property type="match status" value="2"/>
</dbReference>
<dbReference type="InterPro" id="IPR013783">
    <property type="entry name" value="Ig-like_fold"/>
</dbReference>
<evidence type="ECO:0000256" key="1">
    <source>
        <dbReference type="ARBA" id="ARBA00004316"/>
    </source>
</evidence>
<gene>
    <name evidence="9" type="ORF">GCM10007049_27000</name>
</gene>
<dbReference type="InterPro" id="IPR036966">
    <property type="entry name" value="CBM3_sf"/>
</dbReference>
<dbReference type="GO" id="GO:0004553">
    <property type="term" value="F:hydrolase activity, hydrolyzing O-glycosyl compounds"/>
    <property type="evidence" value="ECO:0007669"/>
    <property type="project" value="UniProtKB-ARBA"/>
</dbReference>
<dbReference type="SMART" id="SM00560">
    <property type="entry name" value="LamGL"/>
    <property type="match status" value="2"/>
</dbReference>
<dbReference type="InterPro" id="IPR011050">
    <property type="entry name" value="Pectin_lyase_fold/virulence"/>
</dbReference>
<dbReference type="CDD" id="cd00063">
    <property type="entry name" value="FN3"/>
    <property type="match status" value="1"/>
</dbReference>
<evidence type="ECO:0000259" key="7">
    <source>
        <dbReference type="PROSITE" id="PS50853"/>
    </source>
</evidence>
<dbReference type="PANTHER" id="PTHR42970:SF1">
    <property type="entry name" value="PECTATE LYASE C-RELATED"/>
    <property type="match status" value="1"/>
</dbReference>
<keyword evidence="3" id="KW-0732">Signal</keyword>
<dbReference type="RefSeq" id="WP_018474927.1">
    <property type="nucleotide sequence ID" value="NZ_BMWX01000004.1"/>
</dbReference>
<dbReference type="Pfam" id="PF18962">
    <property type="entry name" value="Por_Secre_tail"/>
    <property type="match status" value="1"/>
</dbReference>
<dbReference type="GO" id="GO:0005975">
    <property type="term" value="P:carbohydrate metabolic process"/>
    <property type="evidence" value="ECO:0007669"/>
    <property type="project" value="InterPro"/>
</dbReference>
<dbReference type="Gene3D" id="2.160.20.10">
    <property type="entry name" value="Single-stranded right-handed beta-helix, Pectin lyase-like"/>
    <property type="match status" value="1"/>
</dbReference>
<comment type="subcellular location">
    <subcellularLocation>
        <location evidence="1">Cell projection</location>
    </subcellularLocation>
</comment>
<dbReference type="GO" id="GO:0046872">
    <property type="term" value="F:metal ion binding"/>
    <property type="evidence" value="ECO:0007669"/>
    <property type="project" value="UniProtKB-KW"/>
</dbReference>
<evidence type="ECO:0000313" key="10">
    <source>
        <dbReference type="Proteomes" id="UP000619457"/>
    </source>
</evidence>
<dbReference type="Pfam" id="PF13385">
    <property type="entry name" value="Laminin_G_3"/>
    <property type="match status" value="2"/>
</dbReference>
<dbReference type="Gene3D" id="2.60.40.10">
    <property type="entry name" value="Immunoglobulins"/>
    <property type="match status" value="3"/>
</dbReference>
<dbReference type="SMART" id="SM00060">
    <property type="entry name" value="FN3"/>
    <property type="match status" value="3"/>
</dbReference>
<dbReference type="PANTHER" id="PTHR42970">
    <property type="entry name" value="PECTATE LYASE C-RELATED"/>
    <property type="match status" value="1"/>
</dbReference>
<evidence type="ECO:0000256" key="4">
    <source>
        <dbReference type="ARBA" id="ARBA00023157"/>
    </source>
</evidence>
<keyword evidence="4" id="KW-1015">Disulfide bond</keyword>
<dbReference type="Pfam" id="PF00041">
    <property type="entry name" value="fn3"/>
    <property type="match status" value="1"/>
</dbReference>
<reference evidence="9" key="1">
    <citation type="journal article" date="2014" name="Int. J. Syst. Evol. Microbiol.">
        <title>Complete genome sequence of Corynebacterium casei LMG S-19264T (=DSM 44701T), isolated from a smear-ripened cheese.</title>
        <authorList>
            <consortium name="US DOE Joint Genome Institute (JGI-PGF)"/>
            <person name="Walter F."/>
            <person name="Albersmeier A."/>
            <person name="Kalinowski J."/>
            <person name="Ruckert C."/>
        </authorList>
    </citation>
    <scope>NUCLEOTIDE SEQUENCE</scope>
    <source>
        <strain evidence="9">KCTC 12368</strain>
    </source>
</reference>
<dbReference type="GO" id="GO:0042995">
    <property type="term" value="C:cell projection"/>
    <property type="evidence" value="ECO:0007669"/>
    <property type="project" value="UniProtKB-SubCell"/>
</dbReference>
<keyword evidence="10" id="KW-1185">Reference proteome</keyword>
<dbReference type="SUPFAM" id="SSF51126">
    <property type="entry name" value="Pectin lyase-like"/>
    <property type="match status" value="1"/>
</dbReference>
<evidence type="ECO:0000256" key="6">
    <source>
        <dbReference type="ARBA" id="ARBA00023273"/>
    </source>
</evidence>
<dbReference type="InterPro" id="IPR013320">
    <property type="entry name" value="ConA-like_dom_sf"/>
</dbReference>
<proteinExistence type="predicted"/>
<feature type="domain" description="Fibronectin type-III" evidence="7">
    <location>
        <begin position="514"/>
        <end position="600"/>
    </location>
</feature>
<dbReference type="InterPro" id="IPR036116">
    <property type="entry name" value="FN3_sf"/>
</dbReference>
<feature type="domain" description="Fibronectin type-III" evidence="7">
    <location>
        <begin position="830"/>
        <end position="921"/>
    </location>
</feature>